<protein>
    <submittedName>
        <fullName evidence="2">WAPL domain-containing protein</fullName>
    </submittedName>
</protein>
<organism evidence="1 2">
    <name type="scientific">Parastrongyloides trichosuri</name>
    <name type="common">Possum-specific nematode worm</name>
    <dbReference type="NCBI Taxonomy" id="131310"/>
    <lineage>
        <taxon>Eukaryota</taxon>
        <taxon>Metazoa</taxon>
        <taxon>Ecdysozoa</taxon>
        <taxon>Nematoda</taxon>
        <taxon>Chromadorea</taxon>
        <taxon>Rhabditida</taxon>
        <taxon>Tylenchina</taxon>
        <taxon>Panagrolaimomorpha</taxon>
        <taxon>Strongyloidoidea</taxon>
        <taxon>Strongyloididae</taxon>
        <taxon>Parastrongyloides</taxon>
    </lineage>
</organism>
<dbReference type="AlphaFoldDB" id="A0A0N4ZMK3"/>
<name>A0A0N4ZMK3_PARTI</name>
<dbReference type="STRING" id="131310.A0A0N4ZMK3"/>
<accession>A0A0N4ZMK3</accession>
<evidence type="ECO:0000313" key="2">
    <source>
        <dbReference type="WBParaSite" id="PTRK_0000977200.1"/>
    </source>
</evidence>
<sequence length="337" mass="38906">MEFRCPHEALNSFQLLSIGSQDEENTKIGLTLLEETTKKLLEQTSYLPCIECLKSIESIIKDFNNINQQNNEILRNHESLKNIGKIIERLLSCPNITLEYSMISFSLIAQLFYLSDILWLNGRYNFLKLLSSLCEVKLRVILGDYKNICTNHVNDICDIVEGIIKEIEKGNLNDTIATDLSFSIQKCILFLCEWIYAIHKQNAIIIEDVEVRVYSLIIYFLYIGGGEILDKTNLKYALTPLQMISLRYIKKDYAKARSLICVISCCPVLPDSTLEYLLNFTKEGIKLNHKEVIKDLCSILDDFKDRCDYYDVKSLQELKKYAKSLNDCQLQEIVNSM</sequence>
<proteinExistence type="predicted"/>
<keyword evidence="1" id="KW-1185">Reference proteome</keyword>
<dbReference type="Proteomes" id="UP000038045">
    <property type="component" value="Unplaced"/>
</dbReference>
<evidence type="ECO:0000313" key="1">
    <source>
        <dbReference type="Proteomes" id="UP000038045"/>
    </source>
</evidence>
<reference evidence="2" key="1">
    <citation type="submission" date="2017-02" db="UniProtKB">
        <authorList>
            <consortium name="WormBaseParasite"/>
        </authorList>
    </citation>
    <scope>IDENTIFICATION</scope>
</reference>
<dbReference type="WBParaSite" id="PTRK_0000977200.1">
    <property type="protein sequence ID" value="PTRK_0000977200.1"/>
    <property type="gene ID" value="PTRK_0000977200"/>
</dbReference>